<dbReference type="AlphaFoldDB" id="A0A2T7D5A0"/>
<evidence type="ECO:0000313" key="1">
    <source>
        <dbReference type="EMBL" id="PUZ50774.1"/>
    </source>
</evidence>
<dbReference type="Gramene" id="PUZ50774">
    <property type="protein sequence ID" value="PUZ50774"/>
    <property type="gene ID" value="GQ55_6G086700"/>
</dbReference>
<sequence length="50" mass="5674">MVAQLEHQFHLGRLSVQGLWFFCQKMIISLSAPLTSHRRGALASQGVRHE</sequence>
<accession>A0A2T7D5A0</accession>
<dbReference type="STRING" id="1504633.A0A2T7D5A0"/>
<protein>
    <submittedName>
        <fullName evidence="1">Uncharacterized protein</fullName>
    </submittedName>
</protein>
<proteinExistence type="predicted"/>
<gene>
    <name evidence="1" type="ORF">GQ55_6G086700</name>
</gene>
<name>A0A2T7D5A0_9POAL</name>
<reference evidence="1 2" key="1">
    <citation type="submission" date="2018-04" db="EMBL/GenBank/DDBJ databases">
        <title>WGS assembly of Panicum hallii var. hallii HAL2.</title>
        <authorList>
            <person name="Lovell J."/>
            <person name="Jenkins J."/>
            <person name="Lowry D."/>
            <person name="Mamidi S."/>
            <person name="Sreedasyam A."/>
            <person name="Weng X."/>
            <person name="Barry K."/>
            <person name="Bonette J."/>
            <person name="Campitelli B."/>
            <person name="Daum C."/>
            <person name="Gordon S."/>
            <person name="Gould B."/>
            <person name="Lipzen A."/>
            <person name="MacQueen A."/>
            <person name="Palacio-Mejia J."/>
            <person name="Plott C."/>
            <person name="Shakirov E."/>
            <person name="Shu S."/>
            <person name="Yoshinaga Y."/>
            <person name="Zane M."/>
            <person name="Rokhsar D."/>
            <person name="Grimwood J."/>
            <person name="Schmutz J."/>
            <person name="Juenger T."/>
        </authorList>
    </citation>
    <scope>NUCLEOTIDE SEQUENCE [LARGE SCALE GENOMIC DNA]</scope>
    <source>
        <strain evidence="2">cv. HAL2</strain>
    </source>
</reference>
<keyword evidence="2" id="KW-1185">Reference proteome</keyword>
<dbReference type="EMBL" id="CM009754">
    <property type="protein sequence ID" value="PUZ50774.1"/>
    <property type="molecule type" value="Genomic_DNA"/>
</dbReference>
<organism evidence="1 2">
    <name type="scientific">Panicum hallii var. hallii</name>
    <dbReference type="NCBI Taxonomy" id="1504633"/>
    <lineage>
        <taxon>Eukaryota</taxon>
        <taxon>Viridiplantae</taxon>
        <taxon>Streptophyta</taxon>
        <taxon>Embryophyta</taxon>
        <taxon>Tracheophyta</taxon>
        <taxon>Spermatophyta</taxon>
        <taxon>Magnoliopsida</taxon>
        <taxon>Liliopsida</taxon>
        <taxon>Poales</taxon>
        <taxon>Poaceae</taxon>
        <taxon>PACMAD clade</taxon>
        <taxon>Panicoideae</taxon>
        <taxon>Panicodae</taxon>
        <taxon>Paniceae</taxon>
        <taxon>Panicinae</taxon>
        <taxon>Panicum</taxon>
        <taxon>Panicum sect. Panicum</taxon>
    </lineage>
</organism>
<dbReference type="Proteomes" id="UP000244336">
    <property type="component" value="Chromosome 6"/>
</dbReference>
<dbReference type="OrthoDB" id="10524813at2759"/>
<evidence type="ECO:0000313" key="2">
    <source>
        <dbReference type="Proteomes" id="UP000244336"/>
    </source>
</evidence>